<protein>
    <submittedName>
        <fullName evidence="5">Helix-turn-helix domain-containing protein</fullName>
    </submittedName>
</protein>
<keyword evidence="3" id="KW-0804">Transcription</keyword>
<organism evidence="5 6">
    <name type="scientific">Candidatus Gallimonas intestinavium</name>
    <dbReference type="NCBI Taxonomy" id="2838603"/>
    <lineage>
        <taxon>Bacteria</taxon>
        <taxon>Bacillati</taxon>
        <taxon>Bacillota</taxon>
        <taxon>Clostridia</taxon>
        <taxon>Candidatus Gallimonas</taxon>
    </lineage>
</organism>
<evidence type="ECO:0000256" key="2">
    <source>
        <dbReference type="ARBA" id="ARBA00023125"/>
    </source>
</evidence>
<feature type="domain" description="HTH cro/C1-type" evidence="4">
    <location>
        <begin position="42"/>
        <end position="77"/>
    </location>
</feature>
<dbReference type="PROSITE" id="PS50943">
    <property type="entry name" value="HTH_CROC1"/>
    <property type="match status" value="1"/>
</dbReference>
<dbReference type="InterPro" id="IPR052359">
    <property type="entry name" value="HTH-type_reg/antitoxin"/>
</dbReference>
<keyword evidence="1" id="KW-0805">Transcription regulation</keyword>
<name>A0A9D2G490_9FIRM</name>
<accession>A0A9D2G490</accession>
<dbReference type="PANTHER" id="PTHR36511">
    <property type="entry name" value="MERR FAMILY BACTERIAL REGULATORY PROTEIN"/>
    <property type="match status" value="1"/>
</dbReference>
<dbReference type="CDD" id="cd00093">
    <property type="entry name" value="HTH_XRE"/>
    <property type="match status" value="1"/>
</dbReference>
<dbReference type="GO" id="GO:0003677">
    <property type="term" value="F:DNA binding"/>
    <property type="evidence" value="ECO:0007669"/>
    <property type="project" value="UniProtKB-KW"/>
</dbReference>
<dbReference type="SUPFAM" id="SSF47413">
    <property type="entry name" value="lambda repressor-like DNA-binding domains"/>
    <property type="match status" value="1"/>
</dbReference>
<evidence type="ECO:0000256" key="3">
    <source>
        <dbReference type="ARBA" id="ARBA00023163"/>
    </source>
</evidence>
<proteinExistence type="predicted"/>
<sequence>MAVFDDIKLGLEQAIEYEKGNLKAKKTTMAVLPLETFTSAEIKEIRVGAGMTQALFAKYLGVSVKTVEAWEAGRNHPEGAACRLLALTRNDPMFPVMSGIVAK</sequence>
<dbReference type="Gene3D" id="1.10.260.40">
    <property type="entry name" value="lambda repressor-like DNA-binding domains"/>
    <property type="match status" value="1"/>
</dbReference>
<reference evidence="5" key="1">
    <citation type="journal article" date="2021" name="PeerJ">
        <title>Extensive microbial diversity within the chicken gut microbiome revealed by metagenomics and culture.</title>
        <authorList>
            <person name="Gilroy R."/>
            <person name="Ravi A."/>
            <person name="Getino M."/>
            <person name="Pursley I."/>
            <person name="Horton D.L."/>
            <person name="Alikhan N.F."/>
            <person name="Baker D."/>
            <person name="Gharbi K."/>
            <person name="Hall N."/>
            <person name="Watson M."/>
            <person name="Adriaenssens E.M."/>
            <person name="Foster-Nyarko E."/>
            <person name="Jarju S."/>
            <person name="Secka A."/>
            <person name="Antonio M."/>
            <person name="Oren A."/>
            <person name="Chaudhuri R.R."/>
            <person name="La Ragione R."/>
            <person name="Hildebrand F."/>
            <person name="Pallen M.J."/>
        </authorList>
    </citation>
    <scope>NUCLEOTIDE SEQUENCE</scope>
    <source>
        <strain evidence="5">ChiW7-2402</strain>
    </source>
</reference>
<dbReference type="AlphaFoldDB" id="A0A9D2G490"/>
<evidence type="ECO:0000313" key="5">
    <source>
        <dbReference type="EMBL" id="HIZ72303.1"/>
    </source>
</evidence>
<dbReference type="EMBL" id="DXBB01000035">
    <property type="protein sequence ID" value="HIZ72303.1"/>
    <property type="molecule type" value="Genomic_DNA"/>
</dbReference>
<evidence type="ECO:0000313" key="6">
    <source>
        <dbReference type="Proteomes" id="UP000824102"/>
    </source>
</evidence>
<dbReference type="InterPro" id="IPR001387">
    <property type="entry name" value="Cro/C1-type_HTH"/>
</dbReference>
<evidence type="ECO:0000259" key="4">
    <source>
        <dbReference type="PROSITE" id="PS50943"/>
    </source>
</evidence>
<dbReference type="Proteomes" id="UP000824102">
    <property type="component" value="Unassembled WGS sequence"/>
</dbReference>
<gene>
    <name evidence="5" type="ORF">H9964_01840</name>
</gene>
<comment type="caution">
    <text evidence="5">The sequence shown here is derived from an EMBL/GenBank/DDBJ whole genome shotgun (WGS) entry which is preliminary data.</text>
</comment>
<dbReference type="PANTHER" id="PTHR36511:SF6">
    <property type="entry name" value="TRANSCRIPTIONAL REGULATOR"/>
    <property type="match status" value="1"/>
</dbReference>
<reference evidence="5" key="2">
    <citation type="submission" date="2021-04" db="EMBL/GenBank/DDBJ databases">
        <authorList>
            <person name="Gilroy R."/>
        </authorList>
    </citation>
    <scope>NUCLEOTIDE SEQUENCE</scope>
    <source>
        <strain evidence="5">ChiW7-2402</strain>
    </source>
</reference>
<evidence type="ECO:0000256" key="1">
    <source>
        <dbReference type="ARBA" id="ARBA00023015"/>
    </source>
</evidence>
<dbReference type="InterPro" id="IPR010982">
    <property type="entry name" value="Lambda_DNA-bd_dom_sf"/>
</dbReference>
<dbReference type="Pfam" id="PF01381">
    <property type="entry name" value="HTH_3"/>
    <property type="match status" value="1"/>
</dbReference>
<keyword evidence="2" id="KW-0238">DNA-binding</keyword>